<protein>
    <submittedName>
        <fullName evidence="1">TonB-dependent receptor</fullName>
    </submittedName>
</protein>
<organism evidence="1 2">
    <name type="scientific">Niabella pedocola</name>
    <dbReference type="NCBI Taxonomy" id="1752077"/>
    <lineage>
        <taxon>Bacteria</taxon>
        <taxon>Pseudomonadati</taxon>
        <taxon>Bacteroidota</taxon>
        <taxon>Chitinophagia</taxon>
        <taxon>Chitinophagales</taxon>
        <taxon>Chitinophagaceae</taxon>
        <taxon>Niabella</taxon>
    </lineage>
</organism>
<dbReference type="EMBL" id="JAJNEC010000005">
    <property type="protein sequence ID" value="MCD2424219.1"/>
    <property type="molecule type" value="Genomic_DNA"/>
</dbReference>
<evidence type="ECO:0000313" key="2">
    <source>
        <dbReference type="Proteomes" id="UP001199816"/>
    </source>
</evidence>
<proteinExistence type="predicted"/>
<keyword evidence="1" id="KW-0675">Receptor</keyword>
<comment type="caution">
    <text evidence="1">The sequence shown here is derived from an EMBL/GenBank/DDBJ whole genome shotgun (WGS) entry which is preliminary data.</text>
</comment>
<reference evidence="1 2" key="1">
    <citation type="submission" date="2021-11" db="EMBL/GenBank/DDBJ databases">
        <title>Genomic of Niabella pedocola.</title>
        <authorList>
            <person name="Wu T."/>
        </authorList>
    </citation>
    <scope>NUCLEOTIDE SEQUENCE [LARGE SCALE GENOMIC DNA]</scope>
    <source>
        <strain evidence="1 2">JCM 31011</strain>
    </source>
</reference>
<sequence>MNPAAIWWRAILPLFFLFFNHSLLMAQTTQTQLVRGRVLDDVTQFPIGGATIAVSGTGQPQALSDKDGYFTLHVPLGRYSFVVTHTGYEPRTAPEVLVTAGKEAQLTLLLTEKTTVLDEVVVQTRGGRNLNNEMIAVSGTVFNPADTRRFAGSIGDPARMISGMAGVANASDGRNDIVVRGNSPLGLLWQVEGVNIANPNHYGSLVSTGGPVSILNANSLAKSDFIAGAFPAQYGNALGGVFDLRLRNGNSEKTEMVGEIGFAGFEAGIEGPFSRKSKASYLVNYRYSTVGLLQAIGFNVGTGSAIPQYQDLSFKIHIPLSSKNTLSFWGMGGPSKIDFLGNEADTVNNKNLYGAENTNLFSRFFTGIAGVSLETNFNRNTFGKLSIGINRATEKGLADSISEQTREAFRTGESRFNTSRYEIAYTLAHKFNAKSSLLSGVTATAFQYQLFDKRIYGNYERATIQIDENTHTALLQAFSQLKHRFTEQLTLMAGLHYQQLSLNGSHAIEPRASLQYDLPGRQTISAAYGTHAQMQSPVVYFKRSYVNDLPVYTNRQLGFTRSHQWVLSYANRLASSLQLKAEAYYQKLSHVPVTRYPSGFSMLNEGAGFGIILKDSLVNKGTGANYGLDLTLEKTFNRDYYFLITGSLFQSKYKGSDGIERNTTFNNHYIGNMLTGKDFRLEGDQHIFSVSLRMTVMGGRYASPVDEHASASGRGTTYDEDSNPYSIKQSPYFRTDLKLGGRRNFKRSTLEGGVDLRNVTNRQNLFVQLYDRKAQKVVNQYQPGILVVPYFRFTF</sequence>
<dbReference type="Gene3D" id="2.60.40.1120">
    <property type="entry name" value="Carboxypeptidase-like, regulatory domain"/>
    <property type="match status" value="1"/>
</dbReference>
<dbReference type="Proteomes" id="UP001199816">
    <property type="component" value="Unassembled WGS sequence"/>
</dbReference>
<dbReference type="InterPro" id="IPR037066">
    <property type="entry name" value="Plug_dom_sf"/>
</dbReference>
<dbReference type="RefSeq" id="WP_231007324.1">
    <property type="nucleotide sequence ID" value="NZ_JAJNEC010000005.1"/>
</dbReference>
<keyword evidence="2" id="KW-1185">Reference proteome</keyword>
<dbReference type="SUPFAM" id="SSF49464">
    <property type="entry name" value="Carboxypeptidase regulatory domain-like"/>
    <property type="match status" value="1"/>
</dbReference>
<accession>A0ABS8PTU8</accession>
<name>A0ABS8PTU8_9BACT</name>
<dbReference type="Gene3D" id="2.170.130.10">
    <property type="entry name" value="TonB-dependent receptor, plug domain"/>
    <property type="match status" value="1"/>
</dbReference>
<dbReference type="Pfam" id="PF13620">
    <property type="entry name" value="CarboxypepD_reg"/>
    <property type="match status" value="1"/>
</dbReference>
<gene>
    <name evidence="1" type="ORF">LQ567_15670</name>
</gene>
<evidence type="ECO:0000313" key="1">
    <source>
        <dbReference type="EMBL" id="MCD2424219.1"/>
    </source>
</evidence>
<dbReference type="InterPro" id="IPR008969">
    <property type="entry name" value="CarboxyPept-like_regulatory"/>
</dbReference>
<dbReference type="SUPFAM" id="SSF56935">
    <property type="entry name" value="Porins"/>
    <property type="match status" value="1"/>
</dbReference>